<feature type="compositionally biased region" description="Low complexity" evidence="11">
    <location>
        <begin position="55"/>
        <end position="69"/>
    </location>
</feature>
<evidence type="ECO:0000256" key="5">
    <source>
        <dbReference type="ARBA" id="ARBA00022741"/>
    </source>
</evidence>
<evidence type="ECO:0000256" key="1">
    <source>
        <dbReference type="ARBA" id="ARBA00006529"/>
    </source>
</evidence>
<dbReference type="GO" id="GO:0005524">
    <property type="term" value="F:ATP binding"/>
    <property type="evidence" value="ECO:0007669"/>
    <property type="project" value="UniProtKB-UniRule"/>
</dbReference>
<dbReference type="PANTHER" id="PTHR11584:SF369">
    <property type="entry name" value="MITOGEN-ACTIVATED PROTEIN KINASE KINASE KINASE 19-RELATED"/>
    <property type="match status" value="1"/>
</dbReference>
<dbReference type="InterPro" id="IPR029458">
    <property type="entry name" value="Ras-bd_By2"/>
</dbReference>
<evidence type="ECO:0000313" key="14">
    <source>
        <dbReference type="EMBL" id="KAI9635477.1"/>
    </source>
</evidence>
<accession>A0AA38H6H1</accession>
<dbReference type="InterPro" id="IPR008271">
    <property type="entry name" value="Ser/Thr_kinase_AS"/>
</dbReference>
<dbReference type="Gene3D" id="1.10.150.50">
    <property type="entry name" value="Transcription Factor, Ets-1"/>
    <property type="match status" value="1"/>
</dbReference>
<dbReference type="SUPFAM" id="SSF47769">
    <property type="entry name" value="SAM/Pointed domain"/>
    <property type="match status" value="1"/>
</dbReference>
<dbReference type="InterPro" id="IPR001660">
    <property type="entry name" value="SAM"/>
</dbReference>
<evidence type="ECO:0000256" key="2">
    <source>
        <dbReference type="ARBA" id="ARBA00012406"/>
    </source>
</evidence>
<comment type="caution">
    <text evidence="14">The sequence shown here is derived from an EMBL/GenBank/DDBJ whole genome shotgun (WGS) entry which is preliminary data.</text>
</comment>
<comment type="catalytic activity">
    <reaction evidence="9">
        <text>L-seryl-[protein] + ATP = O-phospho-L-seryl-[protein] + ADP + H(+)</text>
        <dbReference type="Rhea" id="RHEA:17989"/>
        <dbReference type="Rhea" id="RHEA-COMP:9863"/>
        <dbReference type="Rhea" id="RHEA-COMP:11604"/>
        <dbReference type="ChEBI" id="CHEBI:15378"/>
        <dbReference type="ChEBI" id="CHEBI:29999"/>
        <dbReference type="ChEBI" id="CHEBI:30616"/>
        <dbReference type="ChEBI" id="CHEBI:83421"/>
        <dbReference type="ChEBI" id="CHEBI:456216"/>
        <dbReference type="EC" id="2.7.11.25"/>
    </reaction>
</comment>
<dbReference type="PROSITE" id="PS50105">
    <property type="entry name" value="SAM_DOMAIN"/>
    <property type="match status" value="1"/>
</dbReference>
<evidence type="ECO:0000256" key="11">
    <source>
        <dbReference type="SAM" id="MobiDB-lite"/>
    </source>
</evidence>
<evidence type="ECO:0000256" key="8">
    <source>
        <dbReference type="ARBA" id="ARBA00047559"/>
    </source>
</evidence>
<dbReference type="PROSITE" id="PS50011">
    <property type="entry name" value="PROTEIN_KINASE_DOM"/>
    <property type="match status" value="1"/>
</dbReference>
<feature type="region of interest" description="Disordered" evidence="11">
    <location>
        <begin position="185"/>
        <end position="539"/>
    </location>
</feature>
<evidence type="ECO:0000259" key="12">
    <source>
        <dbReference type="PROSITE" id="PS50011"/>
    </source>
</evidence>
<dbReference type="FunFam" id="3.30.200.20:FF:000387">
    <property type="entry name" value="Serine/threonine-protein kinase STE11"/>
    <property type="match status" value="1"/>
</dbReference>
<feature type="compositionally biased region" description="Low complexity" evidence="11">
    <location>
        <begin position="16"/>
        <end position="37"/>
    </location>
</feature>
<dbReference type="SUPFAM" id="SSF56112">
    <property type="entry name" value="Protein kinase-like (PK-like)"/>
    <property type="match status" value="1"/>
</dbReference>
<keyword evidence="7 10" id="KW-0067">ATP-binding</keyword>
<feature type="domain" description="SAM" evidence="13">
    <location>
        <begin position="97"/>
        <end position="160"/>
    </location>
</feature>
<keyword evidence="3" id="KW-0723">Serine/threonine-protein kinase</keyword>
<protein>
    <recommendedName>
        <fullName evidence="2">mitogen-activated protein kinase kinase kinase</fullName>
        <ecNumber evidence="2">2.7.11.25</ecNumber>
    </recommendedName>
</protein>
<dbReference type="InterPro" id="IPR013761">
    <property type="entry name" value="SAM/pointed_sf"/>
</dbReference>
<dbReference type="RefSeq" id="XP_052945254.1">
    <property type="nucleotide sequence ID" value="XM_053087078.1"/>
</dbReference>
<dbReference type="PANTHER" id="PTHR11584">
    <property type="entry name" value="SERINE/THREONINE PROTEIN KINASE"/>
    <property type="match status" value="1"/>
</dbReference>
<dbReference type="FunFam" id="1.10.510.10:FF:000334">
    <property type="entry name" value="Serine/threonine-protein kinase STE11"/>
    <property type="match status" value="1"/>
</dbReference>
<feature type="compositionally biased region" description="Low complexity" evidence="11">
    <location>
        <begin position="839"/>
        <end position="850"/>
    </location>
</feature>
<dbReference type="Gene3D" id="3.10.20.90">
    <property type="entry name" value="Phosphatidylinositol 3-kinase Catalytic Subunit, Chain A, domain 1"/>
    <property type="match status" value="1"/>
</dbReference>
<dbReference type="CDD" id="cd09534">
    <property type="entry name" value="SAM_Ste11_fungal"/>
    <property type="match status" value="1"/>
</dbReference>
<dbReference type="Pfam" id="PF14847">
    <property type="entry name" value="Ras_bdg_2"/>
    <property type="match status" value="1"/>
</dbReference>
<evidence type="ECO:0000256" key="7">
    <source>
        <dbReference type="ARBA" id="ARBA00022840"/>
    </source>
</evidence>
<evidence type="ECO:0000313" key="15">
    <source>
        <dbReference type="Proteomes" id="UP001164286"/>
    </source>
</evidence>
<evidence type="ECO:0000256" key="4">
    <source>
        <dbReference type="ARBA" id="ARBA00022679"/>
    </source>
</evidence>
<evidence type="ECO:0000256" key="6">
    <source>
        <dbReference type="ARBA" id="ARBA00022777"/>
    </source>
</evidence>
<dbReference type="Pfam" id="PF07647">
    <property type="entry name" value="SAM_2"/>
    <property type="match status" value="1"/>
</dbReference>
<evidence type="ECO:0000259" key="13">
    <source>
        <dbReference type="PROSITE" id="PS50105"/>
    </source>
</evidence>
<reference evidence="14" key="1">
    <citation type="journal article" date="2022" name="G3 (Bethesda)">
        <title>High quality genome of the basidiomycete yeast Dioszegia hungarica PDD-24b-2 isolated from cloud water.</title>
        <authorList>
            <person name="Jarrige D."/>
            <person name="Haridas S."/>
            <person name="Bleykasten-Grosshans C."/>
            <person name="Joly M."/>
            <person name="Nadalig T."/>
            <person name="Sancelme M."/>
            <person name="Vuilleumier S."/>
            <person name="Grigoriev I.V."/>
            <person name="Amato P."/>
            <person name="Bringel F."/>
        </authorList>
    </citation>
    <scope>NUCLEOTIDE SEQUENCE</scope>
    <source>
        <strain evidence="14">PDD-24b-2</strain>
    </source>
</reference>
<feature type="compositionally biased region" description="Polar residues" evidence="11">
    <location>
        <begin position="409"/>
        <end position="420"/>
    </location>
</feature>
<evidence type="ECO:0000256" key="3">
    <source>
        <dbReference type="ARBA" id="ARBA00022527"/>
    </source>
</evidence>
<feature type="domain" description="Protein kinase" evidence="12">
    <location>
        <begin position="1078"/>
        <end position="1340"/>
    </location>
</feature>
<dbReference type="InterPro" id="IPR011009">
    <property type="entry name" value="Kinase-like_dom_sf"/>
</dbReference>
<feature type="compositionally biased region" description="Basic and acidic residues" evidence="11">
    <location>
        <begin position="467"/>
        <end position="493"/>
    </location>
</feature>
<feature type="region of interest" description="Disordered" evidence="11">
    <location>
        <begin position="821"/>
        <end position="974"/>
    </location>
</feature>
<dbReference type="EMBL" id="JAKWFO010000005">
    <property type="protein sequence ID" value="KAI9635477.1"/>
    <property type="molecule type" value="Genomic_DNA"/>
</dbReference>
<dbReference type="PROSITE" id="PS00107">
    <property type="entry name" value="PROTEIN_KINASE_ATP"/>
    <property type="match status" value="1"/>
</dbReference>
<dbReference type="EC" id="2.7.11.25" evidence="2"/>
<keyword evidence="15" id="KW-1185">Reference proteome</keyword>
<organism evidence="14 15">
    <name type="scientific">Dioszegia hungarica</name>
    <dbReference type="NCBI Taxonomy" id="4972"/>
    <lineage>
        <taxon>Eukaryota</taxon>
        <taxon>Fungi</taxon>
        <taxon>Dikarya</taxon>
        <taxon>Basidiomycota</taxon>
        <taxon>Agaricomycotina</taxon>
        <taxon>Tremellomycetes</taxon>
        <taxon>Tremellales</taxon>
        <taxon>Bulleribasidiaceae</taxon>
        <taxon>Dioszegia</taxon>
    </lineage>
</organism>
<dbReference type="PROSITE" id="PS00108">
    <property type="entry name" value="PROTEIN_KINASE_ST"/>
    <property type="match status" value="1"/>
</dbReference>
<evidence type="ECO:0000256" key="9">
    <source>
        <dbReference type="ARBA" id="ARBA00048329"/>
    </source>
</evidence>
<feature type="compositionally biased region" description="Low complexity" evidence="11">
    <location>
        <begin position="528"/>
        <end position="539"/>
    </location>
</feature>
<dbReference type="Pfam" id="PF00069">
    <property type="entry name" value="Pkinase"/>
    <property type="match status" value="1"/>
</dbReference>
<feature type="region of interest" description="Disordered" evidence="11">
    <location>
        <begin position="1008"/>
        <end position="1068"/>
    </location>
</feature>
<feature type="compositionally biased region" description="Basic and acidic residues" evidence="11">
    <location>
        <begin position="220"/>
        <end position="230"/>
    </location>
</feature>
<comment type="similarity">
    <text evidence="1">Belongs to the protein kinase superfamily. STE Ser/Thr protein kinase family. MAP kinase kinase kinase subfamily.</text>
</comment>
<name>A0AA38H6H1_9TREE</name>
<dbReference type="Gene3D" id="1.10.510.10">
    <property type="entry name" value="Transferase(Phosphotransferase) domain 1"/>
    <property type="match status" value="1"/>
</dbReference>
<gene>
    <name evidence="14" type="ORF">MKK02DRAFT_25716</name>
</gene>
<feature type="compositionally biased region" description="Acidic residues" evidence="11">
    <location>
        <begin position="1022"/>
        <end position="1060"/>
    </location>
</feature>
<dbReference type="InterPro" id="IPR000719">
    <property type="entry name" value="Prot_kinase_dom"/>
</dbReference>
<feature type="compositionally biased region" description="Polar residues" evidence="11">
    <location>
        <begin position="246"/>
        <end position="283"/>
    </location>
</feature>
<feature type="compositionally biased region" description="Low complexity" evidence="11">
    <location>
        <begin position="943"/>
        <end position="958"/>
    </location>
</feature>
<feature type="compositionally biased region" description="Low complexity" evidence="11">
    <location>
        <begin position="293"/>
        <end position="309"/>
    </location>
</feature>
<keyword evidence="5 10" id="KW-0547">Nucleotide-binding</keyword>
<feature type="compositionally biased region" description="Polar residues" evidence="11">
    <location>
        <begin position="429"/>
        <end position="441"/>
    </location>
</feature>
<dbReference type="InterPro" id="IPR017441">
    <property type="entry name" value="Protein_kinase_ATP_BS"/>
</dbReference>
<dbReference type="GO" id="GO:0004709">
    <property type="term" value="F:MAP kinase kinase kinase activity"/>
    <property type="evidence" value="ECO:0007669"/>
    <property type="project" value="UniProtKB-EC"/>
</dbReference>
<feature type="compositionally biased region" description="Low complexity" evidence="11">
    <location>
        <begin position="889"/>
        <end position="898"/>
    </location>
</feature>
<dbReference type="SMART" id="SM00220">
    <property type="entry name" value="S_TKc"/>
    <property type="match status" value="1"/>
</dbReference>
<dbReference type="SMART" id="SM00454">
    <property type="entry name" value="SAM"/>
    <property type="match status" value="1"/>
</dbReference>
<proteinExistence type="inferred from homology"/>
<feature type="region of interest" description="Disordered" evidence="11">
    <location>
        <begin position="1"/>
        <end position="85"/>
    </location>
</feature>
<sequence length="1376" mass="147285">MASSSLRPHAVQRPLHSPTGSSDHTTTPTSPHFSSHPNPHPALPRSHPHPYANRSADLLASTSTLASTTRSPSHRPATPPLLHAPPGVSFSSYLAGWTGEQLQQFLTQCKCGHYADTFRRNDIDGRVLLDLDMASLKEMGVTKVGERVKLLSGIKDLRKRATGQVTSNAASMVGRSVVELRLNGTATPSPDWTTVGGLVVPTRPGHERSLSHTGSQSSMGERREKIDRSLSTRRPGNARPPPLDLHSSSRGHGPSLSYSHPNGNGSSTARGPSSTPRPSTQNGPVYPGNLQRPSISSQTSSSATITPASLNSSSTISRPHPLPSNLNLRAPPARDTARRSPSPINGIDSASFVDRPLPPAPGSSGGPTSSAAEYARQHAGTPTPPSWQSNHGKGPSPSCAERRAATGHGQPSVSALSGSNGIRKPPASSGPSFGSTQQKQPSPIKAKFSALVNRNPQPAVHPFAATRDPKEVVPPKDRERERELSTRSGDHHSGSLRNQTGGYSVGAGPLKSSSSRTAPPAPPPVAANPPRQNSISSASIGSGSVISLEEVRRQVVKFINSEDGTTRTVNVSSCTSGVEVLERVLKKFGKWNTGNVSSEGESDEEGERLEVDGWGVYTDDADHNSKPLSEAALLGICLSHRDGSALRERGLVLRRSRKFGNRKNMSEFFGEQPPAPLSPKSPTYFGGGPRLGISQTQSSDPANLLTPTRTRRATNANVNRASMVSVMSGLGVAVTDLPPSPSTVVRSPSTASFLPGSRKKMYNFFGHRPPSELISNHLAEYFPSAKKKELDKTVRKSVYRQSIYGAKRGSIAPSVMSGRESFDFAPSAKPSPPRRRPTSRMTMTSPPSSSAIPEEGEETGGSDEALGRPGVPRMSVSDEAGSIRRPMIDGDTSASSGADSDRPPLLPAFEPFNESLSDSLQAYSRSRASLARPKSISQHGRRNSASSSRSRMSTFSQMRRARDRSDTASMLTVDEITAEVENRRASTISFDETSDEEEMEPAVVGTAILAPPQDIANVGDMPVDEGDGSEEADESDDESEEDSDSDEDEDESDEEEDAGEDEHGKAYTSTGSGRIIKWIKGALIGAGSFGSVYLGMDAQSGLLMAVKQVELGSGKNVERKRGMIEALEREIELLKELQHENIVQYLDSSIDGTHLNIFLEYVPGGSIAALLNNYGAFEEALVRNFVRQILTGLNYLHEREIIHRDIKGANILVDNKGGIKISDFGISKKVESNLLQGIGASRPSLQGSVFWMAPEIVKQTSYTSKADIWSVGCLVVEMLTGTHPWSDLTQMQAIFRIGQANIPAIPSDISPQALDLLNSTFEIDHTKRPTATELLECDFLTARPKTVIISEAQAKASMAAVHAGAQRGMQMMATKG</sequence>
<evidence type="ECO:0000256" key="10">
    <source>
        <dbReference type="PROSITE-ProRule" id="PRU10141"/>
    </source>
</evidence>
<feature type="binding site" evidence="10">
    <location>
        <position position="1107"/>
    </location>
    <ligand>
        <name>ATP</name>
        <dbReference type="ChEBI" id="CHEBI:30616"/>
    </ligand>
</feature>
<feature type="compositionally biased region" description="Polar residues" evidence="11">
    <location>
        <begin position="914"/>
        <end position="927"/>
    </location>
</feature>
<comment type="catalytic activity">
    <reaction evidence="8">
        <text>L-threonyl-[protein] + ATP = O-phospho-L-threonyl-[protein] + ADP + H(+)</text>
        <dbReference type="Rhea" id="RHEA:46608"/>
        <dbReference type="Rhea" id="RHEA-COMP:11060"/>
        <dbReference type="Rhea" id="RHEA-COMP:11605"/>
        <dbReference type="ChEBI" id="CHEBI:15378"/>
        <dbReference type="ChEBI" id="CHEBI:30013"/>
        <dbReference type="ChEBI" id="CHEBI:30616"/>
        <dbReference type="ChEBI" id="CHEBI:61977"/>
        <dbReference type="ChEBI" id="CHEBI:456216"/>
        <dbReference type="EC" id="2.7.11.25"/>
    </reaction>
</comment>
<keyword evidence="4" id="KW-0808">Transferase</keyword>
<dbReference type="GeneID" id="77726279"/>
<dbReference type="SMART" id="SM01304">
    <property type="entry name" value="Ras_bdg_2"/>
    <property type="match status" value="1"/>
</dbReference>
<keyword evidence="6" id="KW-0418">Kinase</keyword>
<dbReference type="Proteomes" id="UP001164286">
    <property type="component" value="Unassembled WGS sequence"/>
</dbReference>